<dbReference type="Proteomes" id="UP000009097">
    <property type="component" value="Unassembled WGS sequence"/>
</dbReference>
<protein>
    <submittedName>
        <fullName evidence="2">Uncharacterized protein</fullName>
    </submittedName>
</protein>
<evidence type="ECO:0000313" key="3">
    <source>
        <dbReference type="Proteomes" id="UP000009097"/>
    </source>
</evidence>
<evidence type="ECO:0000313" key="2">
    <source>
        <dbReference type="EMBL" id="KNB10695.1"/>
    </source>
</evidence>
<accession>A0A0J9VIT2</accession>
<name>A0A0J9VIT2_FUSO4</name>
<dbReference type="VEuPathDB" id="FungiDB:FOXG_20387"/>
<dbReference type="GeneID" id="28961093"/>
<reference evidence="2" key="1">
    <citation type="submission" date="2007-04" db="EMBL/GenBank/DDBJ databases">
        <authorList>
            <consortium name="The Broad Institute Genome Sequencing Platform"/>
            <person name="Birren B."/>
            <person name="Lander E."/>
            <person name="Galagan J."/>
            <person name="Nusbaum C."/>
            <person name="Devon K."/>
            <person name="Ma L.-J."/>
            <person name="Jaffe D."/>
            <person name="Butler J."/>
            <person name="Alvarez P."/>
            <person name="Gnerre S."/>
            <person name="Grabherr M."/>
            <person name="Kleber M."/>
            <person name="Mauceli E."/>
            <person name="Brockman W."/>
            <person name="MacCallum I.A."/>
            <person name="Young S."/>
            <person name="LaButti K."/>
            <person name="DeCaprio D."/>
            <person name="Crawford M."/>
            <person name="Koehrsen M."/>
            <person name="Engels R."/>
            <person name="Montgomery P."/>
            <person name="Pearson M."/>
            <person name="Howarth C."/>
            <person name="Larson L."/>
            <person name="White J."/>
            <person name="O'Leary S."/>
            <person name="Kodira C."/>
            <person name="Zeng Q."/>
            <person name="Yandava C."/>
            <person name="Alvarado L."/>
            <person name="Kistler C."/>
            <person name="Shim W.-B."/>
            <person name="Kang S."/>
            <person name="Woloshuk C."/>
        </authorList>
    </citation>
    <scope>NUCLEOTIDE SEQUENCE</scope>
    <source>
        <strain evidence="2">4287</strain>
    </source>
</reference>
<feature type="region of interest" description="Disordered" evidence="1">
    <location>
        <begin position="72"/>
        <end position="115"/>
    </location>
</feature>
<reference evidence="2" key="2">
    <citation type="journal article" date="2010" name="Nature">
        <title>Comparative genomics reveals mobile pathogenicity chromosomes in Fusarium.</title>
        <authorList>
            <person name="Ma L.J."/>
            <person name="van der Does H.C."/>
            <person name="Borkovich K.A."/>
            <person name="Coleman J.J."/>
            <person name="Daboussi M.J."/>
            <person name="Di Pietro A."/>
            <person name="Dufresne M."/>
            <person name="Freitag M."/>
            <person name="Grabherr M."/>
            <person name="Henrissat B."/>
            <person name="Houterman P.M."/>
            <person name="Kang S."/>
            <person name="Shim W.B."/>
            <person name="Woloshuk C."/>
            <person name="Xie X."/>
            <person name="Xu J.R."/>
            <person name="Antoniw J."/>
            <person name="Baker S.E."/>
            <person name="Bluhm B.H."/>
            <person name="Breakspear A."/>
            <person name="Brown D.W."/>
            <person name="Butchko R.A."/>
            <person name="Chapman S."/>
            <person name="Coulson R."/>
            <person name="Coutinho P.M."/>
            <person name="Danchin E.G."/>
            <person name="Diener A."/>
            <person name="Gale L.R."/>
            <person name="Gardiner D.M."/>
            <person name="Goff S."/>
            <person name="Hammond-Kosack K.E."/>
            <person name="Hilburn K."/>
            <person name="Hua-Van A."/>
            <person name="Jonkers W."/>
            <person name="Kazan K."/>
            <person name="Kodira C.D."/>
            <person name="Koehrsen M."/>
            <person name="Kumar L."/>
            <person name="Lee Y.H."/>
            <person name="Li L."/>
            <person name="Manners J.M."/>
            <person name="Miranda-Saavedra D."/>
            <person name="Mukherjee M."/>
            <person name="Park G."/>
            <person name="Park J."/>
            <person name="Park S.Y."/>
            <person name="Proctor R.H."/>
            <person name="Regev A."/>
            <person name="Ruiz-Roldan M.C."/>
            <person name="Sain D."/>
            <person name="Sakthikumar S."/>
            <person name="Sykes S."/>
            <person name="Schwartz D.C."/>
            <person name="Turgeon B.G."/>
            <person name="Wapinski I."/>
            <person name="Yoder O."/>
            <person name="Young S."/>
            <person name="Zeng Q."/>
            <person name="Zhou S."/>
            <person name="Galagan J."/>
            <person name="Cuomo C.A."/>
            <person name="Kistler H.C."/>
            <person name="Rep M."/>
        </authorList>
    </citation>
    <scope>NUCLEOTIDE SEQUENCE [LARGE SCALE GENOMIC DNA]</scope>
    <source>
        <strain evidence="2">4287</strain>
    </source>
</reference>
<dbReference type="KEGG" id="fox:FOXG_20387"/>
<gene>
    <name evidence="2" type="ORF">FOXG_20387</name>
</gene>
<dbReference type="OrthoDB" id="5244165at2759"/>
<dbReference type="RefSeq" id="XP_018248740.1">
    <property type="nucleotide sequence ID" value="XM_018400670.1"/>
</dbReference>
<organism evidence="2 3">
    <name type="scientific">Fusarium oxysporum f. sp. lycopersici (strain 4287 / CBS 123668 / FGSC 9935 / NRRL 34936)</name>
    <name type="common">Fusarium vascular wilt of tomato</name>
    <dbReference type="NCBI Taxonomy" id="426428"/>
    <lineage>
        <taxon>Eukaryota</taxon>
        <taxon>Fungi</taxon>
        <taxon>Dikarya</taxon>
        <taxon>Ascomycota</taxon>
        <taxon>Pezizomycotina</taxon>
        <taxon>Sordariomycetes</taxon>
        <taxon>Hypocreomycetidae</taxon>
        <taxon>Hypocreales</taxon>
        <taxon>Nectriaceae</taxon>
        <taxon>Fusarium</taxon>
        <taxon>Fusarium oxysporum species complex</taxon>
    </lineage>
</organism>
<sequence length="185" mass="20484">MNAVQTPGDSQICPATLNLHQQLDHHISSAASFGMRIDAIPAWIDSVDPSSQFIDTHEQITSLKTAKRRFSGYAIESPSKRRRREQPEAEAPFNADKTPQSSTTRPPTSIFDHPPLSFDVTGSTIDSFPRTLAARLHLPKSISSTSQRSPSPRSDMFRGTSALAYTATHRLIAIRVSTIQAWRMI</sequence>
<proteinExistence type="predicted"/>
<evidence type="ECO:0000256" key="1">
    <source>
        <dbReference type="SAM" id="MobiDB-lite"/>
    </source>
</evidence>
<dbReference type="AlphaFoldDB" id="A0A0J9VIT2"/>
<feature type="compositionally biased region" description="Low complexity" evidence="1">
    <location>
        <begin position="98"/>
        <end position="109"/>
    </location>
</feature>
<dbReference type="EMBL" id="DS231709">
    <property type="protein sequence ID" value="KNB10695.1"/>
    <property type="molecule type" value="Genomic_DNA"/>
</dbReference>